<dbReference type="Pfam" id="PF00211">
    <property type="entry name" value="Guanylate_cyc"/>
    <property type="match status" value="1"/>
</dbReference>
<evidence type="ECO:0000313" key="10">
    <source>
        <dbReference type="Proteomes" id="UP001260072"/>
    </source>
</evidence>
<keyword evidence="5 7" id="KW-0472">Membrane</keyword>
<dbReference type="PANTHER" id="PTHR11920:SF335">
    <property type="entry name" value="GUANYLATE CYCLASE"/>
    <property type="match status" value="1"/>
</dbReference>
<gene>
    <name evidence="9" type="ORF">RH861_14630</name>
</gene>
<comment type="subcellular location">
    <subcellularLocation>
        <location evidence="1">Membrane</location>
    </subcellularLocation>
</comment>
<evidence type="ECO:0000256" key="1">
    <source>
        <dbReference type="ARBA" id="ARBA00004370"/>
    </source>
</evidence>
<name>A0ABU1FPS4_9MICO</name>
<dbReference type="CDD" id="cd07302">
    <property type="entry name" value="CHD"/>
    <property type="match status" value="1"/>
</dbReference>
<evidence type="ECO:0000256" key="3">
    <source>
        <dbReference type="ARBA" id="ARBA00022741"/>
    </source>
</evidence>
<reference evidence="10" key="1">
    <citation type="submission" date="2023-07" db="EMBL/GenBank/DDBJ databases">
        <title>Description of three actinobacteria isolated from air of manufacturing shop in a pharmaceutical factory.</title>
        <authorList>
            <person name="Zhang D.-F."/>
        </authorList>
    </citation>
    <scope>NUCLEOTIDE SEQUENCE [LARGE SCALE GENOMIC DNA]</scope>
    <source>
        <strain evidence="10">CCTCC AB 2011122</strain>
    </source>
</reference>
<feature type="domain" description="Guanylate cyclase" evidence="8">
    <location>
        <begin position="242"/>
        <end position="368"/>
    </location>
</feature>
<evidence type="ECO:0000256" key="6">
    <source>
        <dbReference type="ARBA" id="ARBA00023239"/>
    </source>
</evidence>
<sequence>MDRGSAARRITAAGTAIASLGVAPGDDDGRRMEKRVLTFTAVFTSVVVAPWAAFYYAIGVPVAAAIPTIYIVATIAGLAHLRAARDDRWFRRSQLTMFLTLPPLVHVALGGFANSSGVILFAASAPIGALSFSRVRRPGLVFALYVAIVAAMVPLEGVLSATAPDLDPRVVTLFFAVNIVSVSTIVFVAMRAYVRSRDRLAAALAEERDRSDRLLRNVLPGAIADRLVAGEHPIADRLDGVGVLIADIVDFTSLSETLSPDALVQDLDRLFGALDDLAARHGLTKVKTIGDAYLVITGGLGDEADLDALAGFALDARALAVSHAIGERPAVHLRIGIAVGPIVAGVIGASRFLWDVYGATVNTASRMESTAPPDSIQVTEAVADRLAEGFRLRPRGPVDVKGIGTVHTWFLESRRSA</sequence>
<feature type="transmembrane region" description="Helical" evidence="7">
    <location>
        <begin position="142"/>
        <end position="164"/>
    </location>
</feature>
<keyword evidence="2 7" id="KW-0812">Transmembrane</keyword>
<feature type="transmembrane region" description="Helical" evidence="7">
    <location>
        <begin position="64"/>
        <end position="83"/>
    </location>
</feature>
<organism evidence="9 10">
    <name type="scientific">Agromyces indicus</name>
    <dbReference type="NCBI Taxonomy" id="758919"/>
    <lineage>
        <taxon>Bacteria</taxon>
        <taxon>Bacillati</taxon>
        <taxon>Actinomycetota</taxon>
        <taxon>Actinomycetes</taxon>
        <taxon>Micrococcales</taxon>
        <taxon>Microbacteriaceae</taxon>
        <taxon>Agromyces</taxon>
    </lineage>
</organism>
<dbReference type="InterPro" id="IPR029787">
    <property type="entry name" value="Nucleotide_cyclase"/>
</dbReference>
<evidence type="ECO:0000256" key="2">
    <source>
        <dbReference type="ARBA" id="ARBA00022692"/>
    </source>
</evidence>
<keyword evidence="3" id="KW-0547">Nucleotide-binding</keyword>
<evidence type="ECO:0000313" key="9">
    <source>
        <dbReference type="EMBL" id="MDR5693307.1"/>
    </source>
</evidence>
<evidence type="ECO:0000259" key="8">
    <source>
        <dbReference type="PROSITE" id="PS50125"/>
    </source>
</evidence>
<evidence type="ECO:0000256" key="5">
    <source>
        <dbReference type="ARBA" id="ARBA00023136"/>
    </source>
</evidence>
<evidence type="ECO:0000256" key="4">
    <source>
        <dbReference type="ARBA" id="ARBA00022989"/>
    </source>
</evidence>
<keyword evidence="4 7" id="KW-1133">Transmembrane helix</keyword>
<keyword evidence="6" id="KW-0456">Lyase</keyword>
<protein>
    <submittedName>
        <fullName evidence="9">Adenylate/guanylate cyclase domain-containing protein</fullName>
    </submittedName>
</protein>
<feature type="transmembrane region" description="Helical" evidence="7">
    <location>
        <begin position="170"/>
        <end position="190"/>
    </location>
</feature>
<dbReference type="SMART" id="SM00044">
    <property type="entry name" value="CYCc"/>
    <property type="match status" value="1"/>
</dbReference>
<dbReference type="Gene3D" id="3.30.70.1230">
    <property type="entry name" value="Nucleotide cyclase"/>
    <property type="match status" value="1"/>
</dbReference>
<comment type="caution">
    <text evidence="9">The sequence shown here is derived from an EMBL/GenBank/DDBJ whole genome shotgun (WGS) entry which is preliminary data.</text>
</comment>
<feature type="transmembrane region" description="Helical" evidence="7">
    <location>
        <begin position="36"/>
        <end position="58"/>
    </location>
</feature>
<dbReference type="RefSeq" id="WP_310521602.1">
    <property type="nucleotide sequence ID" value="NZ_BAABBS010000003.1"/>
</dbReference>
<keyword evidence="10" id="KW-1185">Reference proteome</keyword>
<dbReference type="PROSITE" id="PS50125">
    <property type="entry name" value="GUANYLATE_CYCLASE_2"/>
    <property type="match status" value="1"/>
</dbReference>
<proteinExistence type="predicted"/>
<evidence type="ECO:0000256" key="7">
    <source>
        <dbReference type="SAM" id="Phobius"/>
    </source>
</evidence>
<dbReference type="InterPro" id="IPR001054">
    <property type="entry name" value="A/G_cyclase"/>
</dbReference>
<dbReference type="PANTHER" id="PTHR11920">
    <property type="entry name" value="GUANYLYL CYCLASE"/>
    <property type="match status" value="1"/>
</dbReference>
<dbReference type="Proteomes" id="UP001260072">
    <property type="component" value="Unassembled WGS sequence"/>
</dbReference>
<dbReference type="EMBL" id="JAVKGS010000004">
    <property type="protein sequence ID" value="MDR5693307.1"/>
    <property type="molecule type" value="Genomic_DNA"/>
</dbReference>
<dbReference type="SUPFAM" id="SSF55073">
    <property type="entry name" value="Nucleotide cyclase"/>
    <property type="match status" value="1"/>
</dbReference>
<dbReference type="InterPro" id="IPR050401">
    <property type="entry name" value="Cyclic_nucleotide_synthase"/>
</dbReference>
<accession>A0ABU1FPS4</accession>